<accession>A0A919U3N7</accession>
<evidence type="ECO:0000256" key="1">
    <source>
        <dbReference type="SAM" id="MobiDB-lite"/>
    </source>
</evidence>
<organism evidence="2 3">
    <name type="scientific">Cellulomonas pakistanensis</name>
    <dbReference type="NCBI Taxonomy" id="992287"/>
    <lineage>
        <taxon>Bacteria</taxon>
        <taxon>Bacillati</taxon>
        <taxon>Actinomycetota</taxon>
        <taxon>Actinomycetes</taxon>
        <taxon>Micrococcales</taxon>
        <taxon>Cellulomonadaceae</taxon>
        <taxon>Cellulomonas</taxon>
    </lineage>
</organism>
<dbReference type="Proteomes" id="UP000642125">
    <property type="component" value="Unassembled WGS sequence"/>
</dbReference>
<dbReference type="PANTHER" id="PTHR43881:SF1">
    <property type="entry name" value="GAMMA-GLUTAMYLTRANSPEPTIDASE (AFU_ORTHOLOGUE AFUA_4G13580)"/>
    <property type="match status" value="1"/>
</dbReference>
<proteinExistence type="predicted"/>
<dbReference type="Pfam" id="PF01019">
    <property type="entry name" value="G_glu_transpept"/>
    <property type="match status" value="1"/>
</dbReference>
<dbReference type="Gene3D" id="1.10.246.130">
    <property type="match status" value="1"/>
</dbReference>
<dbReference type="Gene3D" id="3.60.20.40">
    <property type="match status" value="1"/>
</dbReference>
<keyword evidence="3" id="KW-1185">Reference proteome</keyword>
<feature type="compositionally biased region" description="Low complexity" evidence="1">
    <location>
        <begin position="402"/>
        <end position="425"/>
    </location>
</feature>
<dbReference type="InterPro" id="IPR052896">
    <property type="entry name" value="GGT-like_enzyme"/>
</dbReference>
<dbReference type="PRINTS" id="PR01210">
    <property type="entry name" value="GGTRANSPTASE"/>
</dbReference>
<feature type="region of interest" description="Disordered" evidence="1">
    <location>
        <begin position="355"/>
        <end position="425"/>
    </location>
</feature>
<comment type="caution">
    <text evidence="2">The sequence shown here is derived from an EMBL/GenBank/DDBJ whole genome shotgun (WGS) entry which is preliminary data.</text>
</comment>
<protein>
    <submittedName>
        <fullName evidence="2">Gamma-glutamyltranspeptidase</fullName>
    </submittedName>
</protein>
<sequence>MFTTRPELVGTHGMVASTHWLASAVGQSVLEAGGNAFDAAAAAGFTLQVVEPHLNGPGGDAPIIGHRAADGHTFVVAGQGTAPAAATIEAYTDQGLDVVPGTGHLAAVVPGAFGAWLDLLARYGTLPLADVLSPAIGYARDGYPLIPTAVRTIRTVERLFAEHWPTSAEVYLPGGRVPEPGARFRNPALADTYARVLTEAQAAGTDRLTQIEAARRAFYEGFVAEAMASFVRTPVLDSSGSAHAGLLTADDLAAWRVAEEPTVAVDFAGVQVHKTAAWGQGPVLLQQLRMLEALGVADADLGSAELVHTAVEVTNLAFADREAWYGDPAGAEVPLEALLSRSYAAERARLVGADAADGVRPGSPDGRAPRLAALFGSPAAGPDRAPVWPGRYEDAAGGPALGTGEPTRGPEPAGAPTGPAAVDGPALDVRPSGETRGDTCHVDVVDRWGNLVSATPSGGWLQSSPVVPGLGFGLPTRAQMFWLEPGLPSSLAPGRRPRTTLSPGLVLRDGGGFAFGTPGGDQQDQWTIPFLLHHLLGGLDLQAAIDAPGWHSTHVPSSFHPRTSTRHGIEAESRLGAGVLAELARRGHAVRDAGPWSLGRVSAAGVRPDGLLHAAANPRGMQGYAAGR</sequence>
<dbReference type="PANTHER" id="PTHR43881">
    <property type="entry name" value="GAMMA-GLUTAMYLTRANSPEPTIDASE (AFU_ORTHOLOGUE AFUA_4G13580)"/>
    <property type="match status" value="1"/>
</dbReference>
<dbReference type="SUPFAM" id="SSF56235">
    <property type="entry name" value="N-terminal nucleophile aminohydrolases (Ntn hydrolases)"/>
    <property type="match status" value="1"/>
</dbReference>
<name>A0A919U3N7_9CELL</name>
<dbReference type="EMBL" id="BONO01000023">
    <property type="protein sequence ID" value="GIG37448.1"/>
    <property type="molecule type" value="Genomic_DNA"/>
</dbReference>
<evidence type="ECO:0000313" key="2">
    <source>
        <dbReference type="EMBL" id="GIG37448.1"/>
    </source>
</evidence>
<reference evidence="2" key="1">
    <citation type="submission" date="2021-01" db="EMBL/GenBank/DDBJ databases">
        <title>Whole genome shotgun sequence of Cellulomonas pakistanensis NBRC 110800.</title>
        <authorList>
            <person name="Komaki H."/>
            <person name="Tamura T."/>
        </authorList>
    </citation>
    <scope>NUCLEOTIDE SEQUENCE</scope>
    <source>
        <strain evidence="2">NBRC 110800</strain>
    </source>
</reference>
<dbReference type="InterPro" id="IPR029055">
    <property type="entry name" value="Ntn_hydrolases_N"/>
</dbReference>
<gene>
    <name evidence="2" type="primary">ggt</name>
    <name evidence="2" type="ORF">Cpa01nite_28290</name>
</gene>
<dbReference type="InterPro" id="IPR043137">
    <property type="entry name" value="GGT_ssub_C"/>
</dbReference>
<dbReference type="InterPro" id="IPR043138">
    <property type="entry name" value="GGT_lsub"/>
</dbReference>
<dbReference type="AlphaFoldDB" id="A0A919U3N7"/>
<evidence type="ECO:0000313" key="3">
    <source>
        <dbReference type="Proteomes" id="UP000642125"/>
    </source>
</evidence>